<dbReference type="OrthoDB" id="97058at2759"/>
<feature type="compositionally biased region" description="Polar residues" evidence="1">
    <location>
        <begin position="295"/>
        <end position="308"/>
    </location>
</feature>
<evidence type="ECO:0008006" key="4">
    <source>
        <dbReference type="Google" id="ProtNLM"/>
    </source>
</evidence>
<evidence type="ECO:0000256" key="1">
    <source>
        <dbReference type="SAM" id="MobiDB-lite"/>
    </source>
</evidence>
<name>A0A484KEQ7_9ASTE</name>
<sequence length="376" mass="40644">MAAEKSTPPSTPHLAFTTVSNVKLQVPITLSFSEPNYKKWSRLFLLLVRRFNLEGFLTGATTSTGKDDVDWLQLDALIQGWILSTVNDEVSDLIISSTTTAADLWKAIHNLFHDNKAARAMQLEQRFYNTVKGASTIATYCQTLRNIADWLDDVDAPVTENQLVLQTLRGLPEDLGSQASFLQFQKPPPTFMETRSALLLLEGQRRPQLASGDEGTALATLGHGGHAGFRQQGRGGAPAGGGQQGGSGGGQPYGGQLHGGQSQGNGGRGYGYGGRGGRPNRGRGRGRNSGFNSRTAPTNFGPWQTPYQNPIPGLLGPRPTTHPFPAQALLTSPTYPYQPTPLPNSYPQPPIYPNSQNPNQPQPYTYGSPDGLVFFR</sequence>
<feature type="compositionally biased region" description="Pro residues" evidence="1">
    <location>
        <begin position="336"/>
        <end position="352"/>
    </location>
</feature>
<protein>
    <recommendedName>
        <fullName evidence="4">Retrotransposon Copia-like N-terminal domain-containing protein</fullName>
    </recommendedName>
</protein>
<evidence type="ECO:0000313" key="3">
    <source>
        <dbReference type="Proteomes" id="UP000595140"/>
    </source>
</evidence>
<proteinExistence type="predicted"/>
<organism evidence="2 3">
    <name type="scientific">Cuscuta campestris</name>
    <dbReference type="NCBI Taxonomy" id="132261"/>
    <lineage>
        <taxon>Eukaryota</taxon>
        <taxon>Viridiplantae</taxon>
        <taxon>Streptophyta</taxon>
        <taxon>Embryophyta</taxon>
        <taxon>Tracheophyta</taxon>
        <taxon>Spermatophyta</taxon>
        <taxon>Magnoliopsida</taxon>
        <taxon>eudicotyledons</taxon>
        <taxon>Gunneridae</taxon>
        <taxon>Pentapetalae</taxon>
        <taxon>asterids</taxon>
        <taxon>lamiids</taxon>
        <taxon>Solanales</taxon>
        <taxon>Convolvulaceae</taxon>
        <taxon>Cuscuteae</taxon>
        <taxon>Cuscuta</taxon>
        <taxon>Cuscuta subgen. Grammica</taxon>
        <taxon>Cuscuta sect. Cleistogrammica</taxon>
    </lineage>
</organism>
<accession>A0A484KEQ7</accession>
<dbReference type="EMBL" id="OOIL02000403">
    <property type="protein sequence ID" value="VFQ64303.1"/>
    <property type="molecule type" value="Genomic_DNA"/>
</dbReference>
<feature type="compositionally biased region" description="Low complexity" evidence="1">
    <location>
        <begin position="353"/>
        <end position="366"/>
    </location>
</feature>
<dbReference type="PANTHER" id="PTHR47481:SF40">
    <property type="entry name" value="RETROTRANSPOSON GAG DOMAIN-CONTAINING PROTEIN"/>
    <property type="match status" value="1"/>
</dbReference>
<gene>
    <name evidence="2" type="ORF">CCAM_LOCUS6079</name>
</gene>
<keyword evidence="3" id="KW-1185">Reference proteome</keyword>
<dbReference type="PANTHER" id="PTHR47481">
    <property type="match status" value="1"/>
</dbReference>
<dbReference type="Proteomes" id="UP000595140">
    <property type="component" value="Unassembled WGS sequence"/>
</dbReference>
<feature type="compositionally biased region" description="Gly residues" evidence="1">
    <location>
        <begin position="222"/>
        <end position="277"/>
    </location>
</feature>
<evidence type="ECO:0000313" key="2">
    <source>
        <dbReference type="EMBL" id="VFQ64303.1"/>
    </source>
</evidence>
<dbReference type="Pfam" id="PF14223">
    <property type="entry name" value="Retrotran_gag_2"/>
    <property type="match status" value="1"/>
</dbReference>
<reference evidence="2 3" key="1">
    <citation type="submission" date="2018-04" db="EMBL/GenBank/DDBJ databases">
        <authorList>
            <person name="Vogel A."/>
        </authorList>
    </citation>
    <scope>NUCLEOTIDE SEQUENCE [LARGE SCALE GENOMIC DNA]</scope>
</reference>
<feature type="region of interest" description="Disordered" evidence="1">
    <location>
        <begin position="215"/>
        <end position="370"/>
    </location>
</feature>
<dbReference type="AlphaFoldDB" id="A0A484KEQ7"/>